<dbReference type="Gene3D" id="3.40.50.300">
    <property type="entry name" value="P-loop containing nucleotide triphosphate hydrolases"/>
    <property type="match status" value="1"/>
</dbReference>
<gene>
    <name evidence="1" type="ORF">B0T26DRAFT_240419</name>
</gene>
<comment type="caution">
    <text evidence="1">The sequence shown here is derived from an EMBL/GenBank/DDBJ whole genome shotgun (WGS) entry which is preliminary data.</text>
</comment>
<dbReference type="AlphaFoldDB" id="A0AA40E2U8"/>
<dbReference type="InterPro" id="IPR027417">
    <property type="entry name" value="P-loop_NTPase"/>
</dbReference>
<sequence length="265" mass="29708">MTTGIIDPNDPSNFIFPREHMPAFRYRTEDVRYKEFMEGVVSDLTMEFLKMLPTLPPDDDEGIIEGDAANVHDKRESPEESKGSINIIFHRILQLLAMDYKSMVLCLRRDGLSTRSSQSVANMVTSVRNKAMEAFLKSVAATLHNKRIPPPASDRMSMVTYCITDSPILFRAVELIRENKKVGKRTLVLVFSQVMQQWMVAILEKASFSALGVRGYQIDNERNAIYAKFNDPDADIDALVLNMAVSTVGLNLQGACTEGIILIEG</sequence>
<dbReference type="SUPFAM" id="SSF52540">
    <property type="entry name" value="P-loop containing nucleoside triphosphate hydrolases"/>
    <property type="match status" value="1"/>
</dbReference>
<organism evidence="1 2">
    <name type="scientific">Lasiosphaeria miniovina</name>
    <dbReference type="NCBI Taxonomy" id="1954250"/>
    <lineage>
        <taxon>Eukaryota</taxon>
        <taxon>Fungi</taxon>
        <taxon>Dikarya</taxon>
        <taxon>Ascomycota</taxon>
        <taxon>Pezizomycotina</taxon>
        <taxon>Sordariomycetes</taxon>
        <taxon>Sordariomycetidae</taxon>
        <taxon>Sordariales</taxon>
        <taxon>Lasiosphaeriaceae</taxon>
        <taxon>Lasiosphaeria</taxon>
    </lineage>
</organism>
<protein>
    <recommendedName>
        <fullName evidence="3">Helicase C-terminal domain-containing protein</fullName>
    </recommendedName>
</protein>
<dbReference type="Proteomes" id="UP001172101">
    <property type="component" value="Unassembled WGS sequence"/>
</dbReference>
<dbReference type="GeneID" id="85317214"/>
<keyword evidence="2" id="KW-1185">Reference proteome</keyword>
<dbReference type="RefSeq" id="XP_060298841.1">
    <property type="nucleotide sequence ID" value="XM_060433944.1"/>
</dbReference>
<name>A0AA40E2U8_9PEZI</name>
<evidence type="ECO:0000313" key="2">
    <source>
        <dbReference type="Proteomes" id="UP001172101"/>
    </source>
</evidence>
<dbReference type="EMBL" id="JAUIRO010000003">
    <property type="protein sequence ID" value="KAK0722917.1"/>
    <property type="molecule type" value="Genomic_DNA"/>
</dbReference>
<reference evidence="1" key="1">
    <citation type="submission" date="2023-06" db="EMBL/GenBank/DDBJ databases">
        <title>Genome-scale phylogeny and comparative genomics of the fungal order Sordariales.</title>
        <authorList>
            <consortium name="Lawrence Berkeley National Laboratory"/>
            <person name="Hensen N."/>
            <person name="Bonometti L."/>
            <person name="Westerberg I."/>
            <person name="Brannstrom I.O."/>
            <person name="Guillou S."/>
            <person name="Cros-Aarteil S."/>
            <person name="Calhoun S."/>
            <person name="Haridas S."/>
            <person name="Kuo A."/>
            <person name="Mondo S."/>
            <person name="Pangilinan J."/>
            <person name="Riley R."/>
            <person name="LaButti K."/>
            <person name="Andreopoulos B."/>
            <person name="Lipzen A."/>
            <person name="Chen C."/>
            <person name="Yanf M."/>
            <person name="Daum C."/>
            <person name="Ng V."/>
            <person name="Clum A."/>
            <person name="Steindorff A."/>
            <person name="Ohm R."/>
            <person name="Martin F."/>
            <person name="Silar P."/>
            <person name="Natvig D."/>
            <person name="Lalanne C."/>
            <person name="Gautier V."/>
            <person name="Ament-velasquez S.L."/>
            <person name="Kruys A."/>
            <person name="Hutchinson M.I."/>
            <person name="Powell A.J."/>
            <person name="Barry K."/>
            <person name="Miller A.N."/>
            <person name="Grigoriev I.V."/>
            <person name="Debuchy R."/>
            <person name="Gladieux P."/>
            <person name="Thoren M.H."/>
            <person name="Johannesson H."/>
        </authorList>
    </citation>
    <scope>NUCLEOTIDE SEQUENCE</scope>
    <source>
        <strain evidence="1">SMH2392-1A</strain>
    </source>
</reference>
<evidence type="ECO:0008006" key="3">
    <source>
        <dbReference type="Google" id="ProtNLM"/>
    </source>
</evidence>
<evidence type="ECO:0000313" key="1">
    <source>
        <dbReference type="EMBL" id="KAK0722917.1"/>
    </source>
</evidence>
<accession>A0AA40E2U8</accession>
<proteinExistence type="predicted"/>